<feature type="region of interest" description="Disordered" evidence="1">
    <location>
        <begin position="164"/>
        <end position="188"/>
    </location>
</feature>
<dbReference type="PANTHER" id="PTHR17985:SF8">
    <property type="entry name" value="TRANSPORT AND GOLGI ORGANIZATION PROTEIN 2 HOMOLOG"/>
    <property type="match status" value="1"/>
</dbReference>
<comment type="caution">
    <text evidence="2">The sequence shown here is derived from an EMBL/GenBank/DDBJ whole genome shotgun (WGS) entry which is preliminary data.</text>
</comment>
<feature type="region of interest" description="Disordered" evidence="1">
    <location>
        <begin position="223"/>
        <end position="252"/>
    </location>
</feature>
<evidence type="ECO:0000313" key="3">
    <source>
        <dbReference type="Proteomes" id="UP001596312"/>
    </source>
</evidence>
<dbReference type="InterPro" id="IPR008551">
    <property type="entry name" value="TANGO2"/>
</dbReference>
<dbReference type="AlphaFoldDB" id="A0ABD5UZ44"/>
<accession>A0ABD5UZ44</accession>
<dbReference type="PANTHER" id="PTHR17985">
    <property type="entry name" value="SER/THR-RICH PROTEIN T10 IN DGCR REGION"/>
    <property type="match status" value="1"/>
</dbReference>
<dbReference type="Pfam" id="PF05742">
    <property type="entry name" value="TANGO2"/>
    <property type="match status" value="1"/>
</dbReference>
<sequence length="252" mass="28119">MCTLIFAWQAFADAPVLVAANRDEALGRPSHPPGIYGEEPRIVAPWDEEAGGTWIGHNEHGVVAVVTNRWLDHELAGERSRGLLVGDALERESAEDATRFVERSVEEFEYDGFNLALIDRNAALLLEWDGSLRVRNFEPGVHIVVNVGADGDFEIPARRAEFGERQAESARRAREALQPEPGEDSGDWHERAAATLRDHDYGFCVHAEEYGTRSSSLIRVDSERSTEFRFADGPPCETEYEPVDREASSELN</sequence>
<keyword evidence="3" id="KW-1185">Reference proteome</keyword>
<dbReference type="RefSeq" id="WP_340602932.1">
    <property type="nucleotide sequence ID" value="NZ_JBBMXV010000001.1"/>
</dbReference>
<proteinExistence type="predicted"/>
<evidence type="ECO:0000256" key="1">
    <source>
        <dbReference type="SAM" id="MobiDB-lite"/>
    </source>
</evidence>
<feature type="compositionally biased region" description="Basic and acidic residues" evidence="1">
    <location>
        <begin position="242"/>
        <end position="252"/>
    </location>
</feature>
<protein>
    <submittedName>
        <fullName evidence="2">NRDE family protein</fullName>
    </submittedName>
</protein>
<feature type="compositionally biased region" description="Basic and acidic residues" evidence="1">
    <location>
        <begin position="164"/>
        <end position="177"/>
    </location>
</feature>
<organism evidence="2 3">
    <name type="scientific">Halalkalicoccus tibetensis</name>
    <dbReference type="NCBI Taxonomy" id="175632"/>
    <lineage>
        <taxon>Archaea</taxon>
        <taxon>Methanobacteriati</taxon>
        <taxon>Methanobacteriota</taxon>
        <taxon>Stenosarchaea group</taxon>
        <taxon>Halobacteria</taxon>
        <taxon>Halobacteriales</taxon>
        <taxon>Halococcaceae</taxon>
        <taxon>Halalkalicoccus</taxon>
    </lineage>
</organism>
<dbReference type="Proteomes" id="UP001596312">
    <property type="component" value="Unassembled WGS sequence"/>
</dbReference>
<dbReference type="Gene3D" id="3.60.60.10">
    <property type="entry name" value="Penicillin V Acylase, Chain A"/>
    <property type="match status" value="1"/>
</dbReference>
<evidence type="ECO:0000313" key="2">
    <source>
        <dbReference type="EMBL" id="MFC6904427.1"/>
    </source>
</evidence>
<gene>
    <name evidence="2" type="ORF">ACFQGH_04365</name>
</gene>
<name>A0ABD5UZ44_9EURY</name>
<dbReference type="EMBL" id="JBHSXQ010000001">
    <property type="protein sequence ID" value="MFC6904427.1"/>
    <property type="molecule type" value="Genomic_DNA"/>
</dbReference>
<reference evidence="2 3" key="1">
    <citation type="journal article" date="2019" name="Int. J. Syst. Evol. Microbiol.">
        <title>The Global Catalogue of Microorganisms (GCM) 10K type strain sequencing project: providing services to taxonomists for standard genome sequencing and annotation.</title>
        <authorList>
            <consortium name="The Broad Institute Genomics Platform"/>
            <consortium name="The Broad Institute Genome Sequencing Center for Infectious Disease"/>
            <person name="Wu L."/>
            <person name="Ma J."/>
        </authorList>
    </citation>
    <scope>NUCLEOTIDE SEQUENCE [LARGE SCALE GENOMIC DNA]</scope>
    <source>
        <strain evidence="2 3">CGMCC 1.3240</strain>
    </source>
</reference>